<keyword evidence="1" id="KW-0812">Transmembrane</keyword>
<sequence length="83" mass="9714">MLIPWREALKRPNKLGYSLMGIGALVFFTAWVIFPLNEHSNLFPAFVFVVKTYFVLMALSGILFVLGMYIWQISARRKWLMDQ</sequence>
<dbReference type="EMBL" id="BNJJ01000003">
    <property type="protein sequence ID" value="GHO83313.1"/>
    <property type="molecule type" value="Genomic_DNA"/>
</dbReference>
<proteinExistence type="predicted"/>
<protein>
    <submittedName>
        <fullName evidence="2">Uncharacterized protein</fullName>
    </submittedName>
</protein>
<accession>A0ABQ3VD39</accession>
<evidence type="ECO:0000313" key="2">
    <source>
        <dbReference type="EMBL" id="GHO83313.1"/>
    </source>
</evidence>
<evidence type="ECO:0000313" key="3">
    <source>
        <dbReference type="Proteomes" id="UP000635565"/>
    </source>
</evidence>
<feature type="transmembrane region" description="Helical" evidence="1">
    <location>
        <begin position="15"/>
        <end position="34"/>
    </location>
</feature>
<comment type="caution">
    <text evidence="2">The sequence shown here is derived from an EMBL/GenBank/DDBJ whole genome shotgun (WGS) entry which is preliminary data.</text>
</comment>
<keyword evidence="3" id="KW-1185">Reference proteome</keyword>
<dbReference type="Proteomes" id="UP000635565">
    <property type="component" value="Unassembled WGS sequence"/>
</dbReference>
<keyword evidence="1" id="KW-0472">Membrane</keyword>
<organism evidence="2 3">
    <name type="scientific">Dictyobacter formicarum</name>
    <dbReference type="NCBI Taxonomy" id="2778368"/>
    <lineage>
        <taxon>Bacteria</taxon>
        <taxon>Bacillati</taxon>
        <taxon>Chloroflexota</taxon>
        <taxon>Ktedonobacteria</taxon>
        <taxon>Ktedonobacterales</taxon>
        <taxon>Dictyobacteraceae</taxon>
        <taxon>Dictyobacter</taxon>
    </lineage>
</organism>
<name>A0ABQ3VD39_9CHLR</name>
<evidence type="ECO:0000256" key="1">
    <source>
        <dbReference type="SAM" id="Phobius"/>
    </source>
</evidence>
<reference evidence="2 3" key="1">
    <citation type="journal article" date="2021" name="Int. J. Syst. Evol. Microbiol.">
        <title>Reticulibacter mediterranei gen. nov., sp. nov., within the new family Reticulibacteraceae fam. nov., and Ktedonospora formicarum gen. nov., sp. nov., Ktedonobacter robiniae sp. nov., Dictyobacter formicarum sp. nov. and Dictyobacter arantiisoli sp. nov., belonging to the class Ktedonobacteria.</title>
        <authorList>
            <person name="Yabe S."/>
            <person name="Zheng Y."/>
            <person name="Wang C.M."/>
            <person name="Sakai Y."/>
            <person name="Abe K."/>
            <person name="Yokota A."/>
            <person name="Donadio S."/>
            <person name="Cavaletti L."/>
            <person name="Monciardini P."/>
        </authorList>
    </citation>
    <scope>NUCLEOTIDE SEQUENCE [LARGE SCALE GENOMIC DNA]</scope>
    <source>
        <strain evidence="2 3">SOSP1-9</strain>
    </source>
</reference>
<keyword evidence="1" id="KW-1133">Transmembrane helix</keyword>
<feature type="transmembrane region" description="Helical" evidence="1">
    <location>
        <begin position="46"/>
        <end position="71"/>
    </location>
</feature>
<gene>
    <name evidence="2" type="ORF">KSZ_13190</name>
</gene>